<keyword evidence="4" id="KW-1185">Reference proteome</keyword>
<dbReference type="EMBL" id="CP011770">
    <property type="protein sequence ID" value="AKM10424.1"/>
    <property type="molecule type" value="Genomic_DNA"/>
</dbReference>
<reference evidence="3 4" key="1">
    <citation type="submission" date="2015-06" db="EMBL/GenBank/DDBJ databases">
        <authorList>
            <person name="Zeng Y."/>
            <person name="Huang Y."/>
        </authorList>
    </citation>
    <scope>NUCLEOTIDE SEQUENCE [LARGE SCALE GENOMIC DNA]</scope>
    <source>
        <strain evidence="3 4">PQ-2</strain>
    </source>
</reference>
<keyword evidence="1" id="KW-0812">Transmembrane</keyword>
<dbReference type="KEGG" id="cna:AB433_11370"/>
<name>A0A0G3XII9_9SPHN</name>
<dbReference type="InterPro" id="IPR025588">
    <property type="entry name" value="YcxB-like_C"/>
</dbReference>
<feature type="transmembrane region" description="Helical" evidence="1">
    <location>
        <begin position="67"/>
        <end position="86"/>
    </location>
</feature>
<evidence type="ECO:0000313" key="4">
    <source>
        <dbReference type="Proteomes" id="UP000035287"/>
    </source>
</evidence>
<keyword evidence="1" id="KW-1133">Transmembrane helix</keyword>
<dbReference type="STRING" id="1348774.AB433_11370"/>
<dbReference type="Pfam" id="PF14317">
    <property type="entry name" value="YcxB"/>
    <property type="match status" value="1"/>
</dbReference>
<evidence type="ECO:0000259" key="2">
    <source>
        <dbReference type="Pfam" id="PF14317"/>
    </source>
</evidence>
<sequence>MMTPNAVLDEAPHVWPHLMGSQSFMKAILFGCIFAAVALVGMVMPSVRMMLFMWQPAFAIFFQQFEGLVYAFVTVIAYGFGTLWAWREHRRRFLGALYESGMPGRVEARFTVSDEAFIVDNGRMEYRVRWDAVAAIVSGPTCWMVQVDLQTFTIPKKAFASKDDERAFVAALLDHVRDFVRDGSKDAAAFVAETDQ</sequence>
<dbReference type="PATRIC" id="fig|1348774.3.peg.2394"/>
<organism evidence="3 4">
    <name type="scientific">Croceicoccus naphthovorans</name>
    <dbReference type="NCBI Taxonomy" id="1348774"/>
    <lineage>
        <taxon>Bacteria</taxon>
        <taxon>Pseudomonadati</taxon>
        <taxon>Pseudomonadota</taxon>
        <taxon>Alphaproteobacteria</taxon>
        <taxon>Sphingomonadales</taxon>
        <taxon>Erythrobacteraceae</taxon>
        <taxon>Croceicoccus</taxon>
    </lineage>
</organism>
<evidence type="ECO:0000313" key="3">
    <source>
        <dbReference type="EMBL" id="AKM10424.1"/>
    </source>
</evidence>
<protein>
    <recommendedName>
        <fullName evidence="2">YcxB-like C-terminal domain-containing protein</fullName>
    </recommendedName>
</protein>
<dbReference type="Proteomes" id="UP000035287">
    <property type="component" value="Chromosome"/>
</dbReference>
<feature type="domain" description="YcxB-like C-terminal" evidence="2">
    <location>
        <begin position="113"/>
        <end position="171"/>
    </location>
</feature>
<accession>A0A0G3XII9</accession>
<proteinExistence type="predicted"/>
<feature type="transmembrane region" description="Helical" evidence="1">
    <location>
        <begin position="27"/>
        <end position="47"/>
    </location>
</feature>
<dbReference type="AlphaFoldDB" id="A0A0G3XII9"/>
<dbReference type="OrthoDB" id="7433525at2"/>
<keyword evidence="1" id="KW-0472">Membrane</keyword>
<gene>
    <name evidence="3" type="ORF">AB433_11370</name>
</gene>
<evidence type="ECO:0000256" key="1">
    <source>
        <dbReference type="SAM" id="Phobius"/>
    </source>
</evidence>